<evidence type="ECO:0000313" key="1">
    <source>
        <dbReference type="EMBL" id="KAH7926939.1"/>
    </source>
</evidence>
<accession>A0ACB8BMH8</accession>
<proteinExistence type="predicted"/>
<dbReference type="EMBL" id="MU266374">
    <property type="protein sequence ID" value="KAH7926939.1"/>
    <property type="molecule type" value="Genomic_DNA"/>
</dbReference>
<sequence>MANKHFVPALIVVDMQNDFISGSLAVPDASQTIAPINFLLALDFKLKVGTQDWHPANHISFASNHDGKNVFEKITIFPPTKFLKEENTAEDLGLEQVLWPDHCIADTEGAKFAEDLEVKHLQVIISKGKDDGIECYSAFCDRWNLTTTDLPRTLRDSGVTDVFLVGVASDYCVKYTAIDAVKFGFKAWVVKDAVRSVARDGSEWEEMESAGVGFIEKSEEVAEILKRAVSLGL</sequence>
<reference evidence="1" key="1">
    <citation type="journal article" date="2021" name="New Phytol.">
        <title>Evolutionary innovations through gain and loss of genes in the ectomycorrhizal Boletales.</title>
        <authorList>
            <person name="Wu G."/>
            <person name="Miyauchi S."/>
            <person name="Morin E."/>
            <person name="Kuo A."/>
            <person name="Drula E."/>
            <person name="Varga T."/>
            <person name="Kohler A."/>
            <person name="Feng B."/>
            <person name="Cao Y."/>
            <person name="Lipzen A."/>
            <person name="Daum C."/>
            <person name="Hundley H."/>
            <person name="Pangilinan J."/>
            <person name="Johnson J."/>
            <person name="Barry K."/>
            <person name="LaButti K."/>
            <person name="Ng V."/>
            <person name="Ahrendt S."/>
            <person name="Min B."/>
            <person name="Choi I.G."/>
            <person name="Park H."/>
            <person name="Plett J.M."/>
            <person name="Magnuson J."/>
            <person name="Spatafora J.W."/>
            <person name="Nagy L.G."/>
            <person name="Henrissat B."/>
            <person name="Grigoriev I.V."/>
            <person name="Yang Z.L."/>
            <person name="Xu J."/>
            <person name="Martin F.M."/>
        </authorList>
    </citation>
    <scope>NUCLEOTIDE SEQUENCE</scope>
    <source>
        <strain evidence="1">KUC20120723A-06</strain>
    </source>
</reference>
<organism evidence="1 2">
    <name type="scientific">Leucogyrophana mollusca</name>
    <dbReference type="NCBI Taxonomy" id="85980"/>
    <lineage>
        <taxon>Eukaryota</taxon>
        <taxon>Fungi</taxon>
        <taxon>Dikarya</taxon>
        <taxon>Basidiomycota</taxon>
        <taxon>Agaricomycotina</taxon>
        <taxon>Agaricomycetes</taxon>
        <taxon>Agaricomycetidae</taxon>
        <taxon>Boletales</taxon>
        <taxon>Boletales incertae sedis</taxon>
        <taxon>Leucogyrophana</taxon>
    </lineage>
</organism>
<keyword evidence="1" id="KW-0378">Hydrolase</keyword>
<comment type="caution">
    <text evidence="1">The sequence shown here is derived from an EMBL/GenBank/DDBJ whole genome shotgun (WGS) entry which is preliminary data.</text>
</comment>
<evidence type="ECO:0000313" key="2">
    <source>
        <dbReference type="Proteomes" id="UP000790709"/>
    </source>
</evidence>
<name>A0ACB8BMH8_9AGAM</name>
<dbReference type="Proteomes" id="UP000790709">
    <property type="component" value="Unassembled WGS sequence"/>
</dbReference>
<protein>
    <submittedName>
        <fullName evidence="1">Isochorismatase hydrolase</fullName>
    </submittedName>
</protein>
<gene>
    <name evidence="1" type="ORF">BV22DRAFT_1085893</name>
</gene>
<keyword evidence="2" id="KW-1185">Reference proteome</keyword>